<organism evidence="7 8">
    <name type="scientific">Novibacillus thermophilus</name>
    <dbReference type="NCBI Taxonomy" id="1471761"/>
    <lineage>
        <taxon>Bacteria</taxon>
        <taxon>Bacillati</taxon>
        <taxon>Bacillota</taxon>
        <taxon>Bacilli</taxon>
        <taxon>Bacillales</taxon>
        <taxon>Thermoactinomycetaceae</taxon>
        <taxon>Novibacillus</taxon>
    </lineage>
</organism>
<keyword evidence="4 6" id="KW-1133">Transmembrane helix</keyword>
<dbReference type="AlphaFoldDB" id="A0A1U9K4A9"/>
<feature type="transmembrane region" description="Helical" evidence="6">
    <location>
        <begin position="7"/>
        <end position="25"/>
    </location>
</feature>
<dbReference type="OrthoDB" id="9778389at2"/>
<evidence type="ECO:0000256" key="6">
    <source>
        <dbReference type="SAM" id="Phobius"/>
    </source>
</evidence>
<accession>A0A1U9K4A9</accession>
<dbReference type="GO" id="GO:0022857">
    <property type="term" value="F:transmembrane transporter activity"/>
    <property type="evidence" value="ECO:0007669"/>
    <property type="project" value="InterPro"/>
</dbReference>
<evidence type="ECO:0000256" key="1">
    <source>
        <dbReference type="ARBA" id="ARBA00004651"/>
    </source>
</evidence>
<evidence type="ECO:0000313" key="7">
    <source>
        <dbReference type="EMBL" id="AQS54868.1"/>
    </source>
</evidence>
<evidence type="ECO:0000256" key="5">
    <source>
        <dbReference type="ARBA" id="ARBA00023136"/>
    </source>
</evidence>
<dbReference type="RefSeq" id="WP_077718685.1">
    <property type="nucleotide sequence ID" value="NZ_CP019699.1"/>
</dbReference>
<proteinExistence type="predicted"/>
<feature type="transmembrane region" description="Helical" evidence="6">
    <location>
        <begin position="263"/>
        <end position="281"/>
    </location>
</feature>
<protein>
    <submittedName>
        <fullName evidence="7">ABC transporter permease</fullName>
    </submittedName>
</protein>
<feature type="transmembrane region" description="Helical" evidence="6">
    <location>
        <begin position="178"/>
        <end position="198"/>
    </location>
</feature>
<keyword evidence="5 6" id="KW-0472">Membrane</keyword>
<dbReference type="PANTHER" id="PTHR32196:SF69">
    <property type="entry name" value="BRANCHED-CHAIN AMINO ACID TRANSPORT SYSTEM, PERMEASE PROTEIN"/>
    <property type="match status" value="1"/>
</dbReference>
<dbReference type="Pfam" id="PF02653">
    <property type="entry name" value="BPD_transp_2"/>
    <property type="match status" value="1"/>
</dbReference>
<dbReference type="STRING" id="1471761.B0W44_02870"/>
<evidence type="ECO:0000313" key="8">
    <source>
        <dbReference type="Proteomes" id="UP000188603"/>
    </source>
</evidence>
<keyword evidence="8" id="KW-1185">Reference proteome</keyword>
<feature type="transmembrane region" description="Helical" evidence="6">
    <location>
        <begin position="204"/>
        <end position="225"/>
    </location>
</feature>
<dbReference type="GO" id="GO:0005886">
    <property type="term" value="C:plasma membrane"/>
    <property type="evidence" value="ECO:0007669"/>
    <property type="project" value="UniProtKB-SubCell"/>
</dbReference>
<feature type="transmembrane region" description="Helical" evidence="6">
    <location>
        <begin position="122"/>
        <end position="144"/>
    </location>
</feature>
<dbReference type="PANTHER" id="PTHR32196">
    <property type="entry name" value="ABC TRANSPORTER PERMEASE PROTEIN YPHD-RELATED-RELATED"/>
    <property type="match status" value="1"/>
</dbReference>
<sequence>MGTAIDLGLIYAVMALGVYLTFRILDMPDLTVDGSFTTGAAVAAKLIISGVPPLWATLAAVVAGMIAGWITGILHTKGNINGLLAGILTMIGLYSINLRIMGEANLSLLREDTLITPLRDGGYLGTWLSIVLLALIVVVIKLLLDWLLHTEIGLSVQATGDSPEMIKSLGVNTDHTKMLGLSLSNGLVGLSGALIAQYQGFADIGMGIGLILVGLASVIIGQVLFGNRSIVVSTLAVILGSIVYRIVITLSLELGFNPSDMKLISAVLVVLALTLPQWSLFRRLPRFSVAGSVRSQAKGEER</sequence>
<name>A0A1U9K4A9_9BACL</name>
<gene>
    <name evidence="7" type="ORF">B0W44_02870</name>
</gene>
<comment type="subcellular location">
    <subcellularLocation>
        <location evidence="1">Cell membrane</location>
        <topology evidence="1">Multi-pass membrane protein</topology>
    </subcellularLocation>
</comment>
<feature type="transmembrane region" description="Helical" evidence="6">
    <location>
        <begin position="54"/>
        <end position="75"/>
    </location>
</feature>
<feature type="transmembrane region" description="Helical" evidence="6">
    <location>
        <begin position="82"/>
        <end position="102"/>
    </location>
</feature>
<dbReference type="EMBL" id="CP019699">
    <property type="protein sequence ID" value="AQS54868.1"/>
    <property type="molecule type" value="Genomic_DNA"/>
</dbReference>
<keyword evidence="3 6" id="KW-0812">Transmembrane</keyword>
<evidence type="ECO:0000256" key="4">
    <source>
        <dbReference type="ARBA" id="ARBA00022989"/>
    </source>
</evidence>
<dbReference type="KEGG" id="ntr:B0W44_02870"/>
<reference evidence="7 8" key="1">
    <citation type="journal article" date="2015" name="Int. J. Syst. Evol. Microbiol.">
        <title>Novibacillus thermophilus gen. nov., sp. nov., a Gram-staining-negative and moderately thermophilic member of the family Thermoactinomycetaceae.</title>
        <authorList>
            <person name="Yang G."/>
            <person name="Chen J."/>
            <person name="Zhou S."/>
        </authorList>
    </citation>
    <scope>NUCLEOTIDE SEQUENCE [LARGE SCALE GENOMIC DNA]</scope>
    <source>
        <strain evidence="7 8">SG-1</strain>
    </source>
</reference>
<dbReference type="CDD" id="cd06574">
    <property type="entry name" value="TM_PBP1_branched-chain-AA_like"/>
    <property type="match status" value="1"/>
</dbReference>
<feature type="transmembrane region" description="Helical" evidence="6">
    <location>
        <begin position="230"/>
        <end position="251"/>
    </location>
</feature>
<dbReference type="Proteomes" id="UP000188603">
    <property type="component" value="Chromosome"/>
</dbReference>
<keyword evidence="2" id="KW-1003">Cell membrane</keyword>
<dbReference type="InterPro" id="IPR001851">
    <property type="entry name" value="ABC_transp_permease"/>
</dbReference>
<evidence type="ECO:0000256" key="2">
    <source>
        <dbReference type="ARBA" id="ARBA00022475"/>
    </source>
</evidence>
<evidence type="ECO:0000256" key="3">
    <source>
        <dbReference type="ARBA" id="ARBA00022692"/>
    </source>
</evidence>